<evidence type="ECO:0000256" key="1">
    <source>
        <dbReference type="ARBA" id="ARBA00022737"/>
    </source>
</evidence>
<evidence type="ECO:0000256" key="2">
    <source>
        <dbReference type="ARBA" id="ARBA00023043"/>
    </source>
</evidence>
<accession>A0AAV3YML4</accession>
<keyword evidence="2 3" id="KW-0040">ANK repeat</keyword>
<dbReference type="Pfam" id="PF13857">
    <property type="entry name" value="Ank_5"/>
    <property type="match status" value="1"/>
</dbReference>
<feature type="repeat" description="ANK" evidence="3">
    <location>
        <begin position="252"/>
        <end position="284"/>
    </location>
</feature>
<feature type="repeat" description="ANK" evidence="3">
    <location>
        <begin position="183"/>
        <end position="215"/>
    </location>
</feature>
<evidence type="ECO:0000313" key="4">
    <source>
        <dbReference type="EMBL" id="GFN83391.1"/>
    </source>
</evidence>
<comment type="caution">
    <text evidence="4">The sequence shown here is derived from an EMBL/GenBank/DDBJ whole genome shotgun (WGS) entry which is preliminary data.</text>
</comment>
<evidence type="ECO:0000256" key="3">
    <source>
        <dbReference type="PROSITE-ProRule" id="PRU00023"/>
    </source>
</evidence>
<dbReference type="Gene3D" id="1.25.40.20">
    <property type="entry name" value="Ankyrin repeat-containing domain"/>
    <property type="match status" value="3"/>
</dbReference>
<name>A0AAV3YML4_9GAST</name>
<dbReference type="InterPro" id="IPR036770">
    <property type="entry name" value="Ankyrin_rpt-contain_sf"/>
</dbReference>
<dbReference type="Pfam" id="PF12796">
    <property type="entry name" value="Ank_2"/>
    <property type="match status" value="2"/>
</dbReference>
<dbReference type="SMART" id="SM00248">
    <property type="entry name" value="ANK"/>
    <property type="match status" value="7"/>
</dbReference>
<dbReference type="AlphaFoldDB" id="A0AAV3YML4"/>
<feature type="repeat" description="ANK" evidence="3">
    <location>
        <begin position="112"/>
        <end position="149"/>
    </location>
</feature>
<dbReference type="Proteomes" id="UP000735302">
    <property type="component" value="Unassembled WGS sequence"/>
</dbReference>
<dbReference type="EMBL" id="BLXT01001194">
    <property type="protein sequence ID" value="GFN83391.1"/>
    <property type="molecule type" value="Genomic_DNA"/>
</dbReference>
<keyword evidence="5" id="KW-1185">Reference proteome</keyword>
<dbReference type="PROSITE" id="PS50297">
    <property type="entry name" value="ANK_REP_REGION"/>
    <property type="match status" value="4"/>
</dbReference>
<organism evidence="4 5">
    <name type="scientific">Plakobranchus ocellatus</name>
    <dbReference type="NCBI Taxonomy" id="259542"/>
    <lineage>
        <taxon>Eukaryota</taxon>
        <taxon>Metazoa</taxon>
        <taxon>Spiralia</taxon>
        <taxon>Lophotrochozoa</taxon>
        <taxon>Mollusca</taxon>
        <taxon>Gastropoda</taxon>
        <taxon>Heterobranchia</taxon>
        <taxon>Euthyneura</taxon>
        <taxon>Panpulmonata</taxon>
        <taxon>Sacoglossa</taxon>
        <taxon>Placobranchoidea</taxon>
        <taxon>Plakobranchidae</taxon>
        <taxon>Plakobranchus</taxon>
    </lineage>
</organism>
<dbReference type="InterPro" id="IPR002110">
    <property type="entry name" value="Ankyrin_rpt"/>
</dbReference>
<feature type="repeat" description="ANK" evidence="3">
    <location>
        <begin position="150"/>
        <end position="182"/>
    </location>
</feature>
<dbReference type="PROSITE" id="PS50088">
    <property type="entry name" value="ANK_REPEAT"/>
    <property type="match status" value="4"/>
</dbReference>
<proteinExistence type="predicted"/>
<dbReference type="SUPFAM" id="SSF48403">
    <property type="entry name" value="Ankyrin repeat"/>
    <property type="match status" value="3"/>
</dbReference>
<evidence type="ECO:0000313" key="5">
    <source>
        <dbReference type="Proteomes" id="UP000735302"/>
    </source>
</evidence>
<sequence>MADHGEKQLALKKNFKSAIMIGNSCAVKSFIETGLNLNVPFKNDEPPLLIALRYVKGDNLMEMITLLVENGACVNKSYGHVSPLIWAMVRGPDVATYLLNKGADVNEAGDNSGNTPLIAAVEVSGKDRGRIHLVERLISAGADINKTNSTGSTALHAAVLSQNNEAIHMLMKAGPHLEARDLRGRTPLLTAAYKGNVNAINMLKSYGADMRAVDKYGNSALICFLQEHHDAEEEPLRLLAFDNIEINRQSKDGTTPLMVAARRGLENAVRILLELGADPNIIAQATKPETALSIVLEGDPICDSGLDCARHLIKHNGLSNLPERCWKFFFQMISFDERDMVQLMVTNGMAPVRINIRIVKEFLPYNAADKIVRSGEVKLSPLATAVLCNNLAITRYLVENWFLTPADLVGSLELRNLRSVLDETYQMECLRFLNENLSQPMSLLQLSFVAVSAQLGGVEGRKERVRKIPLPNILKDKLLFRRGNFPNGIIL</sequence>
<reference evidence="4 5" key="1">
    <citation type="journal article" date="2021" name="Elife">
        <title>Chloroplast acquisition without the gene transfer in kleptoplastic sea slugs, Plakobranchus ocellatus.</title>
        <authorList>
            <person name="Maeda T."/>
            <person name="Takahashi S."/>
            <person name="Yoshida T."/>
            <person name="Shimamura S."/>
            <person name="Takaki Y."/>
            <person name="Nagai Y."/>
            <person name="Toyoda A."/>
            <person name="Suzuki Y."/>
            <person name="Arimoto A."/>
            <person name="Ishii H."/>
            <person name="Satoh N."/>
            <person name="Nishiyama T."/>
            <person name="Hasebe M."/>
            <person name="Maruyama T."/>
            <person name="Minagawa J."/>
            <person name="Obokata J."/>
            <person name="Shigenobu S."/>
        </authorList>
    </citation>
    <scope>NUCLEOTIDE SEQUENCE [LARGE SCALE GENOMIC DNA]</scope>
</reference>
<keyword evidence="1" id="KW-0677">Repeat</keyword>
<gene>
    <name evidence="4" type="ORF">PoB_000989700</name>
</gene>
<protein>
    <submittedName>
        <fullName evidence="4">Ankyrin homolog</fullName>
    </submittedName>
</protein>
<dbReference type="PANTHER" id="PTHR24126">
    <property type="entry name" value="ANKYRIN REPEAT, PH AND SEC7 DOMAIN CONTAINING PROTEIN SECG-RELATED"/>
    <property type="match status" value="1"/>
</dbReference>
<dbReference type="PANTHER" id="PTHR24126:SF14">
    <property type="entry name" value="ANK_REP_REGION DOMAIN-CONTAINING PROTEIN"/>
    <property type="match status" value="1"/>
</dbReference>